<protein>
    <recommendedName>
        <fullName evidence="2">Negative regulator of flagellin synthesis</fullName>
    </recommendedName>
    <alternativeName>
        <fullName evidence="8">Anti-sigma-28 factor</fullName>
    </alternativeName>
</protein>
<dbReference type="GO" id="GO:0045892">
    <property type="term" value="P:negative regulation of DNA-templated transcription"/>
    <property type="evidence" value="ECO:0007669"/>
    <property type="project" value="InterPro"/>
</dbReference>
<dbReference type="RefSeq" id="WP_064517878.1">
    <property type="nucleotide sequence ID" value="NZ_LXEP01000032.1"/>
</dbReference>
<dbReference type="EMBL" id="LXEP01000032">
    <property type="protein sequence ID" value="OAT18191.1"/>
    <property type="molecule type" value="Genomic_DNA"/>
</dbReference>
<evidence type="ECO:0000256" key="4">
    <source>
        <dbReference type="ARBA" id="ARBA00022795"/>
    </source>
</evidence>
<evidence type="ECO:0000259" key="10">
    <source>
        <dbReference type="Pfam" id="PF04316"/>
    </source>
</evidence>
<keyword evidence="3" id="KW-0678">Repressor</keyword>
<gene>
    <name evidence="11" type="ORF">M977_03712</name>
</gene>
<evidence type="ECO:0000313" key="12">
    <source>
        <dbReference type="Proteomes" id="UP000078504"/>
    </source>
</evidence>
<keyword evidence="11" id="KW-0282">Flagellum</keyword>
<dbReference type="Proteomes" id="UP000078504">
    <property type="component" value="Unassembled WGS sequence"/>
</dbReference>
<organism evidence="11 12">
    <name type="scientific">Buttiauxella gaviniae ATCC 51604</name>
    <dbReference type="NCBI Taxonomy" id="1354253"/>
    <lineage>
        <taxon>Bacteria</taxon>
        <taxon>Pseudomonadati</taxon>
        <taxon>Pseudomonadota</taxon>
        <taxon>Gammaproteobacteria</taxon>
        <taxon>Enterobacterales</taxon>
        <taxon>Enterobacteriaceae</taxon>
        <taxon>Buttiauxella</taxon>
    </lineage>
</organism>
<comment type="function">
    <text evidence="7">Responsible for the coupling of flagellin expression to flagellar assembly by preventing expression of the flagellin genes when a component of the middle class of proteins is defective. It negatively regulates flagellar genes by inhibiting the activity of FliA by directly binding to FliA.</text>
</comment>
<evidence type="ECO:0000256" key="2">
    <source>
        <dbReference type="ARBA" id="ARBA00017823"/>
    </source>
</evidence>
<dbReference type="Pfam" id="PF04316">
    <property type="entry name" value="FlgM"/>
    <property type="match status" value="1"/>
</dbReference>
<dbReference type="GO" id="GO:0044781">
    <property type="term" value="P:bacterial-type flagellum organization"/>
    <property type="evidence" value="ECO:0007669"/>
    <property type="project" value="UniProtKB-KW"/>
</dbReference>
<evidence type="ECO:0000313" key="11">
    <source>
        <dbReference type="EMBL" id="OAT18191.1"/>
    </source>
</evidence>
<evidence type="ECO:0000256" key="1">
    <source>
        <dbReference type="ARBA" id="ARBA00005322"/>
    </source>
</evidence>
<feature type="region of interest" description="Disordered" evidence="9">
    <location>
        <begin position="1"/>
        <end position="39"/>
    </location>
</feature>
<keyword evidence="4" id="KW-1005">Bacterial flagellum biogenesis</keyword>
<comment type="similarity">
    <text evidence="1">Belongs to the FlgM family.</text>
</comment>
<name>A0A1B7HRB8_9ENTR</name>
<evidence type="ECO:0000256" key="3">
    <source>
        <dbReference type="ARBA" id="ARBA00022491"/>
    </source>
</evidence>
<dbReference type="InterPro" id="IPR035890">
    <property type="entry name" value="Anti-sigma-28_factor_FlgM_sf"/>
</dbReference>
<evidence type="ECO:0000256" key="7">
    <source>
        <dbReference type="ARBA" id="ARBA00024739"/>
    </source>
</evidence>
<evidence type="ECO:0000256" key="8">
    <source>
        <dbReference type="ARBA" id="ARBA00030117"/>
    </source>
</evidence>
<evidence type="ECO:0000256" key="9">
    <source>
        <dbReference type="SAM" id="MobiDB-lite"/>
    </source>
</evidence>
<evidence type="ECO:0000256" key="6">
    <source>
        <dbReference type="ARBA" id="ARBA00023163"/>
    </source>
</evidence>
<dbReference type="InterPro" id="IPR007412">
    <property type="entry name" value="FlgM"/>
</dbReference>
<feature type="domain" description="Anti-sigma-28 factor FlgM C-terminal" evidence="10">
    <location>
        <begin position="41"/>
        <end position="88"/>
    </location>
</feature>
<dbReference type="SUPFAM" id="SSF101498">
    <property type="entry name" value="Anti-sigma factor FlgM"/>
    <property type="match status" value="1"/>
</dbReference>
<sequence>MSIDRTSPLKPVSTVQPRETSEAPIQKSRLEKSTTPTSTNVTLSDAQAKLIQPGSGDINMERVEALKTAIRNGELKMDTGKIADALIQEALSDTQNNLSGGKATRP</sequence>
<dbReference type="NCBIfam" id="TIGR03824">
    <property type="entry name" value="FlgM_jcvi"/>
    <property type="match status" value="1"/>
</dbReference>
<dbReference type="InterPro" id="IPR031316">
    <property type="entry name" value="FlgM_C"/>
</dbReference>
<dbReference type="AlphaFoldDB" id="A0A1B7HRB8"/>
<keyword evidence="5" id="KW-0805">Transcription regulation</keyword>
<reference evidence="11 12" key="1">
    <citation type="submission" date="2016-04" db="EMBL/GenBank/DDBJ databases">
        <title>ATOL: Assembling a taxonomically balanced genome-scale reconstruction of the evolutionary history of the Enterobacteriaceae.</title>
        <authorList>
            <person name="Plunkett G.III."/>
            <person name="Neeno-Eckwall E.C."/>
            <person name="Glasner J.D."/>
            <person name="Perna N.T."/>
        </authorList>
    </citation>
    <scope>NUCLEOTIDE SEQUENCE [LARGE SCALE GENOMIC DNA]</scope>
    <source>
        <strain evidence="11 12">ATCC 51604</strain>
    </source>
</reference>
<keyword evidence="6" id="KW-0804">Transcription</keyword>
<evidence type="ECO:0000256" key="5">
    <source>
        <dbReference type="ARBA" id="ARBA00023015"/>
    </source>
</evidence>
<dbReference type="PATRIC" id="fig|1354253.4.peg.3787"/>
<keyword evidence="11" id="KW-0966">Cell projection</keyword>
<accession>A0A1B7HRB8</accession>
<keyword evidence="11" id="KW-0969">Cilium</keyword>
<proteinExistence type="inferred from homology"/>
<comment type="caution">
    <text evidence="11">The sequence shown here is derived from an EMBL/GenBank/DDBJ whole genome shotgun (WGS) entry which is preliminary data.</text>
</comment>